<keyword evidence="3" id="KW-1185">Reference proteome</keyword>
<feature type="transmembrane region" description="Helical" evidence="1">
    <location>
        <begin position="505"/>
        <end position="528"/>
    </location>
</feature>
<dbReference type="Pfam" id="PF20176">
    <property type="entry name" value="DUF6541"/>
    <property type="match status" value="1"/>
</dbReference>
<accession>A0A133XX69</accession>
<name>A0A133XX69_9ACTN</name>
<feature type="transmembrane region" description="Helical" evidence="1">
    <location>
        <begin position="316"/>
        <end position="333"/>
    </location>
</feature>
<feature type="transmembrane region" description="Helical" evidence="1">
    <location>
        <begin position="6"/>
        <end position="25"/>
    </location>
</feature>
<feature type="transmembrane region" description="Helical" evidence="1">
    <location>
        <begin position="66"/>
        <end position="85"/>
    </location>
</feature>
<protein>
    <submittedName>
        <fullName evidence="2">Uncharacterized protein</fullName>
    </submittedName>
</protein>
<dbReference type="OrthoDB" id="3169698at2"/>
<organism evidence="2 3">
    <name type="scientific">Atopobium deltae</name>
    <dbReference type="NCBI Taxonomy" id="1393034"/>
    <lineage>
        <taxon>Bacteria</taxon>
        <taxon>Bacillati</taxon>
        <taxon>Actinomycetota</taxon>
        <taxon>Coriobacteriia</taxon>
        <taxon>Coriobacteriales</taxon>
        <taxon>Atopobiaceae</taxon>
        <taxon>Atopobium</taxon>
    </lineage>
</organism>
<gene>
    <name evidence="2" type="ORF">HMPREF3192_00203</name>
</gene>
<dbReference type="STRING" id="1393034.HMPREF3192_00203"/>
<dbReference type="InterPro" id="IPR046671">
    <property type="entry name" value="DUF6541"/>
</dbReference>
<comment type="caution">
    <text evidence="2">The sequence shown here is derived from an EMBL/GenBank/DDBJ whole genome shotgun (WGS) entry which is preliminary data.</text>
</comment>
<proteinExistence type="predicted"/>
<keyword evidence="1" id="KW-0472">Membrane</keyword>
<keyword evidence="1" id="KW-0812">Transmembrane</keyword>
<feature type="transmembrane region" description="Helical" evidence="1">
    <location>
        <begin position="463"/>
        <end position="485"/>
    </location>
</feature>
<feature type="transmembrane region" description="Helical" evidence="1">
    <location>
        <begin position="97"/>
        <end position="121"/>
    </location>
</feature>
<feature type="transmembrane region" description="Helical" evidence="1">
    <location>
        <begin position="570"/>
        <end position="590"/>
    </location>
</feature>
<dbReference type="EMBL" id="LSCR01000002">
    <property type="protein sequence ID" value="KXB35552.1"/>
    <property type="molecule type" value="Genomic_DNA"/>
</dbReference>
<feature type="transmembrane region" description="Helical" evidence="1">
    <location>
        <begin position="32"/>
        <end position="54"/>
    </location>
</feature>
<feature type="transmembrane region" description="Helical" evidence="1">
    <location>
        <begin position="285"/>
        <end position="304"/>
    </location>
</feature>
<dbReference type="Proteomes" id="UP000070675">
    <property type="component" value="Unassembled WGS sequence"/>
</dbReference>
<evidence type="ECO:0000313" key="3">
    <source>
        <dbReference type="Proteomes" id="UP000070675"/>
    </source>
</evidence>
<dbReference type="RefSeq" id="WP_066304546.1">
    <property type="nucleotide sequence ID" value="NZ_KQ959484.1"/>
</dbReference>
<evidence type="ECO:0000313" key="2">
    <source>
        <dbReference type="EMBL" id="KXB35552.1"/>
    </source>
</evidence>
<dbReference type="AlphaFoldDB" id="A0A133XX69"/>
<sequence length="754" mass="84018">MGWTIFLIAYLYGALLLYVPGYICARTFGIRGGWALSIAPLLTSGVMSLVGEVAYRAHIPLTPTKLTAVTLLVIVAAFALQKLVVQTYKLETPRIKLPAMPALLPLAYVACGITATLFLFISSLESPNNVNPAWDMANHFNATRAMVNDGIFSSFHISSYLTSEMPYIPWEGNSAVVYPATWNMLYASIGSVINLNFAIASNALNTVSCSLVFPLSMMGFIASMAHMITEHTGTKHMGMEHTTTKQETSSRFMEQLICWSGALISCLFIIFPWSCLVFGPLFPYILGLSLAPALCWLFIQYALTKNQYVWHMRLRLFVLLICCILSLVLIHPSTLFSCVLFVIPWYIQALWTGSVQWSLPRISRKHSPKKPARFIPRQLAASIFTLFCGALWFTAWFFLIKKGPLRAFYWGAYADAWQAVRSILGMNFVPELPKYLLQVPQPALSLLVFLGLWIAVRKIKCQWLAFSWVASACMCYYVTATDLVGKRFLTGFWYTDYQRVGANSGVLSILLASVGMAYLIFAVAKLIARMQEKHEKNASLDITTPNDELNTMASTAPAAATNTTPLLSKGALACSTAAVACLVVLGALTLRFPSEYYHQAAPQVYKAMCHYTYTAGEVSSKEQAFLKQAANIINARGRAGVANNPYDGSFIAYGLADLPCVYRHPVTFEDEREQTRIIREKLVHYQVHPEVIEALKQTGIRYVLQLEDPGFIPFSQNYHKPDYAGIDHISDRTPGFKVLAADGDMRLYEITDIH</sequence>
<keyword evidence="1" id="KW-1133">Transmembrane helix</keyword>
<feature type="transmembrane region" description="Helical" evidence="1">
    <location>
        <begin position="379"/>
        <end position="400"/>
    </location>
</feature>
<feature type="transmembrane region" description="Helical" evidence="1">
    <location>
        <begin position="211"/>
        <end position="229"/>
    </location>
</feature>
<evidence type="ECO:0000256" key="1">
    <source>
        <dbReference type="SAM" id="Phobius"/>
    </source>
</evidence>
<reference evidence="3" key="1">
    <citation type="submission" date="2016-01" db="EMBL/GenBank/DDBJ databases">
        <authorList>
            <person name="Mitreva M."/>
            <person name="Pepin K.H."/>
            <person name="Mihindukulasuriya K.A."/>
            <person name="Fulton R."/>
            <person name="Fronick C."/>
            <person name="O'Laughlin M."/>
            <person name="Miner T."/>
            <person name="Herter B."/>
            <person name="Rosa B.A."/>
            <person name="Cordes M."/>
            <person name="Tomlinson C."/>
            <person name="Wollam A."/>
            <person name="Palsikar V.B."/>
            <person name="Mardis E.R."/>
            <person name="Wilson R.K."/>
        </authorList>
    </citation>
    <scope>NUCLEOTIDE SEQUENCE [LARGE SCALE GENOMIC DNA]</scope>
    <source>
        <strain evidence="3">DNF00019</strain>
    </source>
</reference>
<dbReference type="PATRIC" id="fig|1393034.3.peg.198"/>
<feature type="transmembrane region" description="Helical" evidence="1">
    <location>
        <begin position="435"/>
        <end position="456"/>
    </location>
</feature>